<reference evidence="4 5" key="1">
    <citation type="journal article" date="2020" name="Fungal Divers.">
        <title>Resolving the Mortierellaceae phylogeny through synthesis of multi-gene phylogenetics and phylogenomics.</title>
        <authorList>
            <person name="Vandepol N."/>
            <person name="Liber J."/>
            <person name="Desiro A."/>
            <person name="Na H."/>
            <person name="Kennedy M."/>
            <person name="Barry K."/>
            <person name="Grigoriev I.V."/>
            <person name="Miller A.N."/>
            <person name="O'Donnell K."/>
            <person name="Stajich J.E."/>
            <person name="Bonito G."/>
        </authorList>
    </citation>
    <scope>NUCLEOTIDE SEQUENCE [LARGE SCALE GENOMIC DNA]</scope>
    <source>
        <strain evidence="4 5">AD045</strain>
    </source>
</reference>
<feature type="compositionally biased region" description="Basic and acidic residues" evidence="1">
    <location>
        <begin position="57"/>
        <end position="67"/>
    </location>
</feature>
<gene>
    <name evidence="4" type="ORF">BGZ96_002428</name>
</gene>
<dbReference type="InterPro" id="IPR018004">
    <property type="entry name" value="KilA/APSES_HTH"/>
</dbReference>
<keyword evidence="2" id="KW-1133">Transmembrane helix</keyword>
<dbReference type="PROSITE" id="PS51299">
    <property type="entry name" value="HTH_APSES"/>
    <property type="match status" value="1"/>
</dbReference>
<dbReference type="PANTHER" id="PTHR38044">
    <property type="entry name" value="BOUQUET FORMATION PROTEIN 4"/>
    <property type="match status" value="1"/>
</dbReference>
<organism evidence="4 5">
    <name type="scientific">Linnemannia gamsii</name>
    <dbReference type="NCBI Taxonomy" id="64522"/>
    <lineage>
        <taxon>Eukaryota</taxon>
        <taxon>Fungi</taxon>
        <taxon>Fungi incertae sedis</taxon>
        <taxon>Mucoromycota</taxon>
        <taxon>Mortierellomycotina</taxon>
        <taxon>Mortierellomycetes</taxon>
        <taxon>Mortierellales</taxon>
        <taxon>Mortierellaceae</taxon>
        <taxon>Linnemannia</taxon>
    </lineage>
</organism>
<dbReference type="SUPFAM" id="SSF54616">
    <property type="entry name" value="DNA-binding domain of Mlu1-box binding protein MBP1"/>
    <property type="match status" value="1"/>
</dbReference>
<evidence type="ECO:0000313" key="5">
    <source>
        <dbReference type="Proteomes" id="UP001194696"/>
    </source>
</evidence>
<feature type="region of interest" description="Disordered" evidence="1">
    <location>
        <begin position="47"/>
        <end position="67"/>
    </location>
</feature>
<dbReference type="Gene3D" id="3.10.260.10">
    <property type="entry name" value="Transcription regulator HTH, APSES-type DNA-binding domain"/>
    <property type="match status" value="1"/>
</dbReference>
<dbReference type="Proteomes" id="UP001194696">
    <property type="component" value="Unassembled WGS sequence"/>
</dbReference>
<keyword evidence="5" id="KW-1185">Reference proteome</keyword>
<dbReference type="InterPro" id="IPR036887">
    <property type="entry name" value="HTH_APSES_sf"/>
</dbReference>
<feature type="transmembrane region" description="Helical" evidence="2">
    <location>
        <begin position="330"/>
        <end position="349"/>
    </location>
</feature>
<keyword evidence="2" id="KW-0472">Membrane</keyword>
<dbReference type="InterPro" id="IPR003163">
    <property type="entry name" value="Tscrpt_reg_HTH_APSES-type"/>
</dbReference>
<feature type="region of interest" description="Disordered" evidence="1">
    <location>
        <begin position="288"/>
        <end position="324"/>
    </location>
</feature>
<sequence length="353" mass="38254">MARSGSPAKTKSTAVIVDEPKKAIDAVSTTTTTTTTTTVTVVDETVVATSSEEESKDLEKEREEGKRELPIFNNPLLADDKSSAVALKPKSGRVKVQGGKTATIAVLKMSAPKVDGEVVVMRRMDSNLVNATLMFQAAFPAATEQWITRENSYLAKTYKSHGAVVEDSEGGAFAGVWVTVTQAKELAKEYSIEQFMLPLLNAPARKNTIKAAASSSPSPSTEVVTKEEQQTIEENVAAAVVVVEKVEVAISSSEEIVVVEEKAEVVTEEKTIEALEVKEVVETEEKVEVEAKEETNAQEQEQEQERSTGSKRGREEDEEQAAKDRKRFRGFVTVAVGLAAVAVTIPQVLPYFS</sequence>
<evidence type="ECO:0000259" key="3">
    <source>
        <dbReference type="PROSITE" id="PS51299"/>
    </source>
</evidence>
<accession>A0ABQ7K820</accession>
<evidence type="ECO:0000256" key="2">
    <source>
        <dbReference type="SAM" id="Phobius"/>
    </source>
</evidence>
<dbReference type="PANTHER" id="PTHR38044:SF1">
    <property type="entry name" value="BOUQUET FORMATION PROTEIN 4"/>
    <property type="match status" value="1"/>
</dbReference>
<dbReference type="InterPro" id="IPR037548">
    <property type="entry name" value="Bqt4"/>
</dbReference>
<protein>
    <recommendedName>
        <fullName evidence="3">HTH APSES-type domain-containing protein</fullName>
    </recommendedName>
</protein>
<comment type="caution">
    <text evidence="4">The sequence shown here is derived from an EMBL/GenBank/DDBJ whole genome shotgun (WGS) entry which is preliminary data.</text>
</comment>
<dbReference type="EMBL" id="JAAAIM010000146">
    <property type="protein sequence ID" value="KAG0293708.1"/>
    <property type="molecule type" value="Genomic_DNA"/>
</dbReference>
<proteinExistence type="predicted"/>
<evidence type="ECO:0000313" key="4">
    <source>
        <dbReference type="EMBL" id="KAG0293708.1"/>
    </source>
</evidence>
<dbReference type="Pfam" id="PF04383">
    <property type="entry name" value="KilA-N"/>
    <property type="match status" value="1"/>
</dbReference>
<keyword evidence="2" id="KW-0812">Transmembrane</keyword>
<evidence type="ECO:0000256" key="1">
    <source>
        <dbReference type="SAM" id="MobiDB-lite"/>
    </source>
</evidence>
<feature type="domain" description="HTH APSES-type" evidence="3">
    <location>
        <begin position="93"/>
        <end position="211"/>
    </location>
</feature>
<name>A0ABQ7K820_9FUNG</name>
<feature type="compositionally biased region" description="Basic and acidic residues" evidence="1">
    <location>
        <begin position="303"/>
        <end position="323"/>
    </location>
</feature>